<dbReference type="GO" id="GO:0051607">
    <property type="term" value="P:defense response to virus"/>
    <property type="evidence" value="ECO:0007669"/>
    <property type="project" value="UniProtKB-KW"/>
</dbReference>
<accession>A0A562R201</accession>
<dbReference type="InterPro" id="IPR005537">
    <property type="entry name" value="RAMP_III_fam"/>
</dbReference>
<dbReference type="NCBIfam" id="TIGR01894">
    <property type="entry name" value="cas_TM1795_cmr1"/>
    <property type="match status" value="1"/>
</dbReference>
<dbReference type="Proteomes" id="UP000318307">
    <property type="component" value="Unassembled WGS sequence"/>
</dbReference>
<dbReference type="RefSeq" id="WP_186443220.1">
    <property type="nucleotide sequence ID" value="NZ_VLLC01000054.1"/>
</dbReference>
<proteinExistence type="predicted"/>
<dbReference type="AlphaFoldDB" id="A0A562R201"/>
<dbReference type="EMBL" id="VLLC01000054">
    <property type="protein sequence ID" value="TWI62863.1"/>
    <property type="molecule type" value="Genomic_DNA"/>
</dbReference>
<comment type="caution">
    <text evidence="3">The sequence shown here is derived from an EMBL/GenBank/DDBJ whole genome shotgun (WGS) entry which is preliminary data.</text>
</comment>
<reference evidence="3 4" key="1">
    <citation type="submission" date="2019-07" db="EMBL/GenBank/DDBJ databases">
        <title>Genome sequencing of 100 strains of the haloalkaliphilic chemolithoautotrophic sulfur-oxidizing bacterium Thioalkalivibrio.</title>
        <authorList>
            <person name="Muyzer G."/>
        </authorList>
    </citation>
    <scope>NUCLEOTIDE SEQUENCE [LARGE SCALE GENOMIC DNA]</scope>
    <source>
        <strain evidence="3 4">ASO4-4</strain>
    </source>
</reference>
<keyword evidence="4" id="KW-1185">Reference proteome</keyword>
<evidence type="ECO:0000259" key="2">
    <source>
        <dbReference type="Pfam" id="PF03787"/>
    </source>
</evidence>
<feature type="domain" description="CRISPR type III-associated protein" evidence="2">
    <location>
        <begin position="28"/>
        <end position="194"/>
    </location>
</feature>
<evidence type="ECO:0000313" key="3">
    <source>
        <dbReference type="EMBL" id="TWI62863.1"/>
    </source>
</evidence>
<organism evidence="3 4">
    <name type="scientific">Desulfobotulus alkaliphilus</name>
    <dbReference type="NCBI Taxonomy" id="622671"/>
    <lineage>
        <taxon>Bacteria</taxon>
        <taxon>Pseudomonadati</taxon>
        <taxon>Thermodesulfobacteriota</taxon>
        <taxon>Desulfobacteria</taxon>
        <taxon>Desulfobacterales</taxon>
        <taxon>Desulfobacteraceae</taxon>
        <taxon>Desulfobotulus</taxon>
    </lineage>
</organism>
<sequence>MRKPFLREGLPEFRRQQSEETVCKTFSLELITPMMGGDSESWVLHPEQPVRGQSVKGQLRFWWRTMQSESEPKKLLQKENEIWGGKVTAEGKEERIQSPVKIAVLEQAVSRKSQAALNERGFAIEGDVIPVFVAFPVTSAIKNDKKEVLFIESLSFTLQVSCPASLWPVVEKTLKLWVLFGGIGARTRRGCGSLYCEELMAEFKDEKDIYQFVNAFQNNGKELDYPRIHGAVLAVKSAGTDTAAAWRGLITSYSGFRQDRRPNKPTPGRSYWPEPDAIRTLTRQQSKNHKPEHPDGVWFPRAAFGLPIITKFNTRGNGMGDPDPQVELAPVKAGRWPSPVILKALRLPDGKALRMALVLKQAFPEALELKQGRLKFDVPVSANPFAPAPGKKMMKTRQGAELRQDETLYQALFRELGLEEVK</sequence>
<name>A0A562R201_9BACT</name>
<keyword evidence="1" id="KW-0051">Antiviral defense</keyword>
<protein>
    <submittedName>
        <fullName evidence="3">CRISPR-associated protein Cmr1</fullName>
    </submittedName>
</protein>
<evidence type="ECO:0000313" key="4">
    <source>
        <dbReference type="Proteomes" id="UP000318307"/>
    </source>
</evidence>
<dbReference type="InterPro" id="IPR007522">
    <property type="entry name" value="CRISPR-assoc_prot_TM1795"/>
</dbReference>
<gene>
    <name evidence="3" type="ORF">LZ24_03315</name>
</gene>
<evidence type="ECO:0000256" key="1">
    <source>
        <dbReference type="ARBA" id="ARBA00023118"/>
    </source>
</evidence>
<dbReference type="Pfam" id="PF03787">
    <property type="entry name" value="RAMPs"/>
    <property type="match status" value="1"/>
</dbReference>